<organism evidence="3 4">
    <name type="scientific">Urbifossiella limnaea</name>
    <dbReference type="NCBI Taxonomy" id="2528023"/>
    <lineage>
        <taxon>Bacteria</taxon>
        <taxon>Pseudomonadati</taxon>
        <taxon>Planctomycetota</taxon>
        <taxon>Planctomycetia</taxon>
        <taxon>Gemmatales</taxon>
        <taxon>Gemmataceae</taxon>
        <taxon>Urbifossiella</taxon>
    </lineage>
</organism>
<sequence>MKAEILSIGSEITSGQNLDTNGQWLSRRLAEIGIAVGFHTTVADDLADNVAVFRAATERADLVLATGGLGPTQDDLTREVIAAVAGVPLVEDADSLAHIRGMFARRGREMPERNRVQALLPVGAEVLFNAAGTAPGVWMRIGRSTIAAMPGVPSEMFRMFEEQVKPRLLRAGVGGGVVVQRKLNTFGLGESAVEDKVADLTRRGHVPEVGITVSDAVVSLRILASAGSLAEAQAQIAPVEQAVRERLGELVFGAEDEELQDVVVRELKERGVTLASAESITGGLVAHRVCLVPGASDVFRGAAVTYTDDVKARELGVPRELLARVGAVSEPVARAMAEGVRAKFGTDLGVATTGFAGPGGGTDADPVGTAYVALAHAGGTEAARYGWLGTRAEVMSRTAKFALNLVRLHLSRLPPAGVTGG</sequence>
<dbReference type="InterPro" id="IPR001453">
    <property type="entry name" value="MoaB/Mog_dom"/>
</dbReference>
<dbReference type="InterPro" id="IPR050101">
    <property type="entry name" value="CinA"/>
</dbReference>
<dbReference type="KEGG" id="uli:ETAA1_41050"/>
<dbReference type="Pfam" id="PF02464">
    <property type="entry name" value="CinA"/>
    <property type="match status" value="1"/>
</dbReference>
<accession>A0A517XX89</accession>
<dbReference type="InterPro" id="IPR036425">
    <property type="entry name" value="MoaB/Mog-like_dom_sf"/>
</dbReference>
<dbReference type="Pfam" id="PF00994">
    <property type="entry name" value="MoCF_biosynth"/>
    <property type="match status" value="1"/>
</dbReference>
<gene>
    <name evidence="3" type="primary">pncC</name>
    <name evidence="3" type="ORF">ETAA1_41050</name>
</gene>
<dbReference type="AlphaFoldDB" id="A0A517XX89"/>
<dbReference type="InterPro" id="IPR008136">
    <property type="entry name" value="CinA_C"/>
</dbReference>
<dbReference type="RefSeq" id="WP_145241597.1">
    <property type="nucleotide sequence ID" value="NZ_CP036273.1"/>
</dbReference>
<evidence type="ECO:0000259" key="2">
    <source>
        <dbReference type="SMART" id="SM00852"/>
    </source>
</evidence>
<dbReference type="EMBL" id="CP036273">
    <property type="protein sequence ID" value="QDU22129.1"/>
    <property type="molecule type" value="Genomic_DNA"/>
</dbReference>
<dbReference type="NCBIfam" id="TIGR00200">
    <property type="entry name" value="cinA_nterm"/>
    <property type="match status" value="1"/>
</dbReference>
<dbReference type="Gene3D" id="3.40.980.10">
    <property type="entry name" value="MoaB/Mog-like domain"/>
    <property type="match status" value="1"/>
</dbReference>
<protein>
    <recommendedName>
        <fullName evidence="1">CinA-like protein</fullName>
    </recommendedName>
</protein>
<evidence type="ECO:0000313" key="3">
    <source>
        <dbReference type="EMBL" id="QDU22129.1"/>
    </source>
</evidence>
<dbReference type="GO" id="GO:0016787">
    <property type="term" value="F:hydrolase activity"/>
    <property type="evidence" value="ECO:0007669"/>
    <property type="project" value="UniProtKB-KW"/>
</dbReference>
<evidence type="ECO:0000313" key="4">
    <source>
        <dbReference type="Proteomes" id="UP000319576"/>
    </source>
</evidence>
<name>A0A517XX89_9BACT</name>
<evidence type="ECO:0000256" key="1">
    <source>
        <dbReference type="HAMAP-Rule" id="MF_00226"/>
    </source>
</evidence>
<keyword evidence="3" id="KW-0378">Hydrolase</keyword>
<dbReference type="InterPro" id="IPR008135">
    <property type="entry name" value="Competence-induced_CinA"/>
</dbReference>
<dbReference type="InterPro" id="IPR036653">
    <property type="entry name" value="CinA-like_C"/>
</dbReference>
<dbReference type="Proteomes" id="UP000319576">
    <property type="component" value="Chromosome"/>
</dbReference>
<dbReference type="HAMAP" id="MF_00226_B">
    <property type="entry name" value="CinA_B"/>
    <property type="match status" value="1"/>
</dbReference>
<dbReference type="NCBIfam" id="NF001813">
    <property type="entry name" value="PRK00549.1"/>
    <property type="match status" value="1"/>
</dbReference>
<dbReference type="NCBIfam" id="TIGR00177">
    <property type="entry name" value="molyb_syn"/>
    <property type="match status" value="1"/>
</dbReference>
<comment type="similarity">
    <text evidence="1">Belongs to the CinA family.</text>
</comment>
<dbReference type="PANTHER" id="PTHR13939">
    <property type="entry name" value="NICOTINAMIDE-NUCLEOTIDE AMIDOHYDROLASE PNCC"/>
    <property type="match status" value="1"/>
</dbReference>
<dbReference type="SUPFAM" id="SSF142433">
    <property type="entry name" value="CinA-like"/>
    <property type="match status" value="1"/>
</dbReference>
<dbReference type="Gene3D" id="3.90.950.20">
    <property type="entry name" value="CinA-like"/>
    <property type="match status" value="1"/>
</dbReference>
<dbReference type="InterPro" id="IPR041424">
    <property type="entry name" value="CinA_KH"/>
</dbReference>
<dbReference type="Pfam" id="PF18146">
    <property type="entry name" value="CinA_KH"/>
    <property type="match status" value="1"/>
</dbReference>
<dbReference type="PIRSF" id="PIRSF006728">
    <property type="entry name" value="CinA"/>
    <property type="match status" value="1"/>
</dbReference>
<dbReference type="NCBIfam" id="TIGR00199">
    <property type="entry name" value="PncC_domain"/>
    <property type="match status" value="1"/>
</dbReference>
<dbReference type="CDD" id="cd00885">
    <property type="entry name" value="cinA"/>
    <property type="match status" value="1"/>
</dbReference>
<dbReference type="OrthoDB" id="9801454at2"/>
<feature type="domain" description="MoaB/Mog" evidence="2">
    <location>
        <begin position="4"/>
        <end position="171"/>
    </location>
</feature>
<proteinExistence type="inferred from homology"/>
<reference evidence="3 4" key="1">
    <citation type="submission" date="2019-02" db="EMBL/GenBank/DDBJ databases">
        <title>Deep-cultivation of Planctomycetes and their phenomic and genomic characterization uncovers novel biology.</title>
        <authorList>
            <person name="Wiegand S."/>
            <person name="Jogler M."/>
            <person name="Boedeker C."/>
            <person name="Pinto D."/>
            <person name="Vollmers J."/>
            <person name="Rivas-Marin E."/>
            <person name="Kohn T."/>
            <person name="Peeters S.H."/>
            <person name="Heuer A."/>
            <person name="Rast P."/>
            <person name="Oberbeckmann S."/>
            <person name="Bunk B."/>
            <person name="Jeske O."/>
            <person name="Meyerdierks A."/>
            <person name="Storesund J.E."/>
            <person name="Kallscheuer N."/>
            <person name="Luecker S."/>
            <person name="Lage O.M."/>
            <person name="Pohl T."/>
            <person name="Merkel B.J."/>
            <person name="Hornburger P."/>
            <person name="Mueller R.-W."/>
            <person name="Bruemmer F."/>
            <person name="Labrenz M."/>
            <person name="Spormann A.M."/>
            <person name="Op den Camp H."/>
            <person name="Overmann J."/>
            <person name="Amann R."/>
            <person name="Jetten M.S.M."/>
            <person name="Mascher T."/>
            <person name="Medema M.H."/>
            <person name="Devos D.P."/>
            <person name="Kaster A.-K."/>
            <person name="Ovreas L."/>
            <person name="Rohde M."/>
            <person name="Galperin M.Y."/>
            <person name="Jogler C."/>
        </authorList>
    </citation>
    <scope>NUCLEOTIDE SEQUENCE [LARGE SCALE GENOMIC DNA]</scope>
    <source>
        <strain evidence="3 4">ETA_A1</strain>
    </source>
</reference>
<keyword evidence="4" id="KW-1185">Reference proteome</keyword>
<dbReference type="SMART" id="SM00852">
    <property type="entry name" value="MoCF_biosynth"/>
    <property type="match status" value="1"/>
</dbReference>
<dbReference type="Gene3D" id="3.30.70.2860">
    <property type="match status" value="1"/>
</dbReference>
<dbReference type="SUPFAM" id="SSF53218">
    <property type="entry name" value="Molybdenum cofactor biosynthesis proteins"/>
    <property type="match status" value="1"/>
</dbReference>
<dbReference type="PANTHER" id="PTHR13939:SF0">
    <property type="entry name" value="NMN AMIDOHYDROLASE-LIKE PROTEIN YFAY"/>
    <property type="match status" value="1"/>
</dbReference>